<dbReference type="InterPro" id="IPR051163">
    <property type="entry name" value="Sodium:Solute_Symporter_SSF"/>
</dbReference>
<feature type="transmembrane region" description="Helical" evidence="12">
    <location>
        <begin position="186"/>
        <end position="205"/>
    </location>
</feature>
<dbReference type="Proteomes" id="UP000594260">
    <property type="component" value="Unplaced"/>
</dbReference>
<dbReference type="PANTHER" id="PTHR42985">
    <property type="entry name" value="SODIUM-COUPLED MONOCARBOXYLATE TRANSPORTER"/>
    <property type="match status" value="1"/>
</dbReference>
<keyword evidence="10" id="KW-0739">Sodium transport</keyword>
<feature type="transmembrane region" description="Helical" evidence="12">
    <location>
        <begin position="432"/>
        <end position="454"/>
    </location>
</feature>
<evidence type="ECO:0000313" key="13">
    <source>
        <dbReference type="EnsemblMetazoa" id="XP_022648150"/>
    </source>
</evidence>
<comment type="similarity">
    <text evidence="2 11">Belongs to the sodium:solute symporter (SSF) (TC 2.A.21) family.</text>
</comment>
<evidence type="ECO:0000256" key="12">
    <source>
        <dbReference type="SAM" id="Phobius"/>
    </source>
</evidence>
<keyword evidence="14" id="KW-1185">Reference proteome</keyword>
<feature type="transmembrane region" description="Helical" evidence="12">
    <location>
        <begin position="335"/>
        <end position="359"/>
    </location>
</feature>
<dbReference type="CDD" id="cd11492">
    <property type="entry name" value="SLC5sbd_NIS-SMVT"/>
    <property type="match status" value="1"/>
</dbReference>
<keyword evidence="7" id="KW-0915">Sodium</keyword>
<evidence type="ECO:0000256" key="4">
    <source>
        <dbReference type="ARBA" id="ARBA00022475"/>
    </source>
</evidence>
<accession>A0A7M7JIG2</accession>
<dbReference type="Pfam" id="PF00474">
    <property type="entry name" value="SSF"/>
    <property type="match status" value="1"/>
</dbReference>
<evidence type="ECO:0000256" key="3">
    <source>
        <dbReference type="ARBA" id="ARBA00022448"/>
    </source>
</evidence>
<evidence type="ECO:0000256" key="1">
    <source>
        <dbReference type="ARBA" id="ARBA00004651"/>
    </source>
</evidence>
<evidence type="ECO:0000256" key="2">
    <source>
        <dbReference type="ARBA" id="ARBA00006434"/>
    </source>
</evidence>
<feature type="transmembrane region" description="Helical" evidence="12">
    <location>
        <begin position="6"/>
        <end position="27"/>
    </location>
</feature>
<evidence type="ECO:0008006" key="15">
    <source>
        <dbReference type="Google" id="ProtNLM"/>
    </source>
</evidence>
<keyword evidence="3" id="KW-0813">Transport</keyword>
<feature type="transmembrane region" description="Helical" evidence="12">
    <location>
        <begin position="156"/>
        <end position="174"/>
    </location>
</feature>
<keyword evidence="6 12" id="KW-1133">Transmembrane helix</keyword>
<dbReference type="KEGG" id="vde:111244886"/>
<sequence length="606" mass="65992">MSASFHILDYAVLVGSFVLPSLIGLFFTYKDRHQQNKTEHFLGSRQLGVIPVCLSLMASFLSAITVLGYPAEVYMRGASISISVFSSILATICAGEIMVPVFYRLQLISMHTYLERRFHTPILRRAISGATALSCIIYLGVQLYAPSIAIEATTGISVPVSMVSVGLICTFYTTIGGMKAVVWSDVFQMSLMFFALAMVLVKAVYDVGGIDEVYRKTNEAGRLNFSNFRVDPYAADSFWNCFLGMGVLWFSANGMSQQQVQRYCSLPTMKKARLALYLNMIGVALTLSKAFVCGLAIYAFYHGCDPLKLGLIRMADQIMPYFVLDRFHIPGVRGLFVAAVFAGSLSTLSSGLNSMSACLWEDFFAPLLSPDIGPKRAVLFTKCIALGLGVLAIGFGFISAYIGNILQASLGMAAAITGPACAVYLAGVTLPFVNTVGVSIGFAVSLAVCIWSVVGKLLNPLKYPVLLVSAEFCNWTTSDSAVSTVDQNTTVFYSRPLLDTIHPKGLQHLYYIHPYVMPAFGLVLTIAIAIIVSIFTGGNSQKIDSGLFNRTCYRTITWTPPICLNIFCYLGSVFQSSDSKPTKDLQAIHEDISLETQNSQNSCVTN</sequence>
<name>A0A7M7JIG2_VARDE</name>
<feature type="transmembrane region" description="Helical" evidence="12">
    <location>
        <begin position="515"/>
        <end position="535"/>
    </location>
</feature>
<feature type="transmembrane region" description="Helical" evidence="12">
    <location>
        <begin position="47"/>
        <end position="68"/>
    </location>
</feature>
<evidence type="ECO:0000256" key="6">
    <source>
        <dbReference type="ARBA" id="ARBA00022989"/>
    </source>
</evidence>
<dbReference type="RefSeq" id="XP_022648150.1">
    <property type="nucleotide sequence ID" value="XM_022792415.1"/>
</dbReference>
<feature type="transmembrane region" description="Helical" evidence="12">
    <location>
        <begin position="379"/>
        <end position="402"/>
    </location>
</feature>
<dbReference type="PROSITE" id="PS50283">
    <property type="entry name" value="NA_SOLUT_SYMP_3"/>
    <property type="match status" value="1"/>
</dbReference>
<evidence type="ECO:0000256" key="8">
    <source>
        <dbReference type="ARBA" id="ARBA00023065"/>
    </source>
</evidence>
<dbReference type="InterPro" id="IPR001734">
    <property type="entry name" value="Na/solute_symporter"/>
</dbReference>
<feature type="transmembrane region" description="Helical" evidence="12">
    <location>
        <begin position="237"/>
        <end position="255"/>
    </location>
</feature>
<dbReference type="NCBIfam" id="TIGR00813">
    <property type="entry name" value="sss"/>
    <property type="match status" value="1"/>
</dbReference>
<evidence type="ECO:0000256" key="7">
    <source>
        <dbReference type="ARBA" id="ARBA00023053"/>
    </source>
</evidence>
<dbReference type="GO" id="GO:0005886">
    <property type="term" value="C:plasma membrane"/>
    <property type="evidence" value="ECO:0007669"/>
    <property type="project" value="UniProtKB-SubCell"/>
</dbReference>
<evidence type="ECO:0000256" key="11">
    <source>
        <dbReference type="RuleBase" id="RU362091"/>
    </source>
</evidence>
<dbReference type="InParanoid" id="A0A7M7JIG2"/>
<feature type="transmembrane region" description="Helical" evidence="12">
    <location>
        <begin position="126"/>
        <end position="144"/>
    </location>
</feature>
<dbReference type="GO" id="GO:0006814">
    <property type="term" value="P:sodium ion transport"/>
    <property type="evidence" value="ECO:0007669"/>
    <property type="project" value="UniProtKB-KW"/>
</dbReference>
<keyword evidence="4" id="KW-1003">Cell membrane</keyword>
<dbReference type="InterPro" id="IPR038377">
    <property type="entry name" value="Na/Glc_symporter_sf"/>
</dbReference>
<dbReference type="Gene3D" id="1.20.1730.10">
    <property type="entry name" value="Sodium/glucose cotransporter"/>
    <property type="match status" value="1"/>
</dbReference>
<feature type="transmembrane region" description="Helical" evidence="12">
    <location>
        <begin position="408"/>
        <end position="425"/>
    </location>
</feature>
<feature type="transmembrane region" description="Helical" evidence="12">
    <location>
        <begin position="80"/>
        <end position="105"/>
    </location>
</feature>
<proteinExistence type="inferred from homology"/>
<reference evidence="13" key="1">
    <citation type="submission" date="2021-01" db="UniProtKB">
        <authorList>
            <consortium name="EnsemblMetazoa"/>
        </authorList>
    </citation>
    <scope>IDENTIFICATION</scope>
</reference>
<dbReference type="GeneID" id="111244886"/>
<dbReference type="EnsemblMetazoa" id="XM_022792415">
    <property type="protein sequence ID" value="XP_022648150"/>
    <property type="gene ID" value="LOC111244886"/>
</dbReference>
<dbReference type="AlphaFoldDB" id="A0A7M7JIG2"/>
<protein>
    <recommendedName>
        <fullName evidence="15">Sodium-coupled monocarboxylate transporter 1</fullName>
    </recommendedName>
</protein>
<feature type="transmembrane region" description="Helical" evidence="12">
    <location>
        <begin position="276"/>
        <end position="301"/>
    </location>
</feature>
<organism evidence="13 14">
    <name type="scientific">Varroa destructor</name>
    <name type="common">Honeybee mite</name>
    <dbReference type="NCBI Taxonomy" id="109461"/>
    <lineage>
        <taxon>Eukaryota</taxon>
        <taxon>Metazoa</taxon>
        <taxon>Ecdysozoa</taxon>
        <taxon>Arthropoda</taxon>
        <taxon>Chelicerata</taxon>
        <taxon>Arachnida</taxon>
        <taxon>Acari</taxon>
        <taxon>Parasitiformes</taxon>
        <taxon>Mesostigmata</taxon>
        <taxon>Gamasina</taxon>
        <taxon>Dermanyssoidea</taxon>
        <taxon>Varroidae</taxon>
        <taxon>Varroa</taxon>
    </lineage>
</organism>
<keyword evidence="5 12" id="KW-0812">Transmembrane</keyword>
<evidence type="ECO:0000256" key="10">
    <source>
        <dbReference type="ARBA" id="ARBA00023201"/>
    </source>
</evidence>
<dbReference type="OMA" id="MCKSEAV"/>
<dbReference type="GO" id="GO:0015293">
    <property type="term" value="F:symporter activity"/>
    <property type="evidence" value="ECO:0007669"/>
    <property type="project" value="TreeGrafter"/>
</dbReference>
<comment type="subcellular location">
    <subcellularLocation>
        <location evidence="1">Cell membrane</location>
        <topology evidence="1">Multi-pass membrane protein</topology>
    </subcellularLocation>
</comment>
<evidence type="ECO:0000313" key="14">
    <source>
        <dbReference type="Proteomes" id="UP000594260"/>
    </source>
</evidence>
<keyword evidence="9 12" id="KW-0472">Membrane</keyword>
<keyword evidence="8" id="KW-0406">Ion transport</keyword>
<dbReference type="PANTHER" id="PTHR42985:SF40">
    <property type="entry name" value="LD47995P-RELATED"/>
    <property type="match status" value="1"/>
</dbReference>
<dbReference type="OrthoDB" id="6515861at2759"/>
<evidence type="ECO:0000256" key="9">
    <source>
        <dbReference type="ARBA" id="ARBA00023136"/>
    </source>
</evidence>
<evidence type="ECO:0000256" key="5">
    <source>
        <dbReference type="ARBA" id="ARBA00022692"/>
    </source>
</evidence>